<sequence length="216" mass="22383">MGGRVDGTGLCHPARQRRMVDVAAAALAPYPAATVKVMDGTALDVPDGAHDVVLSTFGVMTFPAWEAGLAEALRVTAPGGRLVLATWTSPDGAAFFTTLMATYRQTFPDKPSPVLGPGVAALATPAKVTAALTAAGAERISVTPVEQTWVGPPAAGAVEELMPLFSRAPFYRALSAEERSRLHPPLQAALERLVGDDGLIRIPATALVTLAHKPAA</sequence>
<keyword evidence="2" id="KW-1185">Reference proteome</keyword>
<dbReference type="EMBL" id="CM020619">
    <property type="protein sequence ID" value="KAK1863426.1"/>
    <property type="molecule type" value="Genomic_DNA"/>
</dbReference>
<comment type="caution">
    <text evidence="1">The sequence shown here is derived from an EMBL/GenBank/DDBJ whole genome shotgun (WGS) entry which is preliminary data.</text>
</comment>
<reference evidence="1" key="1">
    <citation type="submission" date="2019-11" db="EMBL/GenBank/DDBJ databases">
        <title>Nori genome reveals adaptations in red seaweeds to the harsh intertidal environment.</title>
        <authorList>
            <person name="Wang D."/>
            <person name="Mao Y."/>
        </authorList>
    </citation>
    <scope>NUCLEOTIDE SEQUENCE</scope>
    <source>
        <tissue evidence="1">Gametophyte</tissue>
    </source>
</reference>
<protein>
    <submittedName>
        <fullName evidence="1">Uncharacterized protein</fullName>
    </submittedName>
</protein>
<evidence type="ECO:0000313" key="1">
    <source>
        <dbReference type="EMBL" id="KAK1863426.1"/>
    </source>
</evidence>
<gene>
    <name evidence="1" type="ORF">I4F81_005982</name>
</gene>
<organism evidence="1 2">
    <name type="scientific">Pyropia yezoensis</name>
    <name type="common">Susabi-nori</name>
    <name type="synonym">Porphyra yezoensis</name>
    <dbReference type="NCBI Taxonomy" id="2788"/>
    <lineage>
        <taxon>Eukaryota</taxon>
        <taxon>Rhodophyta</taxon>
        <taxon>Bangiophyceae</taxon>
        <taxon>Bangiales</taxon>
        <taxon>Bangiaceae</taxon>
        <taxon>Pyropia</taxon>
    </lineage>
</organism>
<accession>A0ACC3C0E8</accession>
<evidence type="ECO:0000313" key="2">
    <source>
        <dbReference type="Proteomes" id="UP000798662"/>
    </source>
</evidence>
<proteinExistence type="predicted"/>
<dbReference type="Proteomes" id="UP000798662">
    <property type="component" value="Chromosome 2"/>
</dbReference>
<name>A0ACC3C0E8_PYRYE</name>